<dbReference type="AlphaFoldDB" id="A0A8J2T0S3"/>
<dbReference type="Proteomes" id="UP000019375">
    <property type="component" value="Unassembled WGS sequence"/>
</dbReference>
<gene>
    <name evidence="2" type="ORF">BN860_06612g</name>
</gene>
<organism evidence="2 3">
    <name type="scientific">Zygosaccharomyces bailii (strain CLIB 213 / ATCC 58445 / CBS 680 / BCRC 21525 / NBRC 1098 / NCYC 1416 / NRRL Y-2227)</name>
    <dbReference type="NCBI Taxonomy" id="1333698"/>
    <lineage>
        <taxon>Eukaryota</taxon>
        <taxon>Fungi</taxon>
        <taxon>Dikarya</taxon>
        <taxon>Ascomycota</taxon>
        <taxon>Saccharomycotina</taxon>
        <taxon>Saccharomycetes</taxon>
        <taxon>Saccharomycetales</taxon>
        <taxon>Saccharomycetaceae</taxon>
        <taxon>Zygosaccharomyces</taxon>
    </lineage>
</organism>
<feature type="compositionally biased region" description="Polar residues" evidence="1">
    <location>
        <begin position="1061"/>
        <end position="1091"/>
    </location>
</feature>
<dbReference type="EMBL" id="HG316454">
    <property type="protein sequence ID" value="CDF87448.1"/>
    <property type="molecule type" value="Genomic_DNA"/>
</dbReference>
<feature type="region of interest" description="Disordered" evidence="1">
    <location>
        <begin position="1060"/>
        <end position="1091"/>
    </location>
</feature>
<sequence length="1175" mass="134760">MVKKRKSKTRGAATIDNAAGDNNETTVQGLVEPESYLDGQSLQQSLEKCGREYKPSLTFLKGLLKDPDNWKDSRMRDSLSLEAVVIVLLTTRAGLSVLKLLKPQGSSPLSKCVSSQRKWITAYEKRGCLHSQLISRWQSDRAMFLQFLRFLLENCDVYLPCEKFVEVEWKLRLGFLVSSKYMAAELILDPEYNLLVDYFLAVAPLCEAMLRRVLWLEEGKYMRDTVVNYKRVYDFSGNFEWYNFCRIPSTNASVSRAYLVSLLTGDVERKSLRSDANSDTDLNEDTQSFEQVCSIIDDVFSTPSKSRFHNSQDHSLEELSESYCHQVTQDEQVFSFDLNQDGSLELPNLMSHAAVRHEILIKVLRLTNCLSPLLQLQFKIVAGLVDPLTQPAPNDQHVISLDLLYQMFLGFLTPEIQRCLDVDDGCDWRFHVCFNMQKIINASLVRLNFDDFERLNSINNSDDNVDWRSQLDKWLPHGFNTQDLELICMVDIVAVYTIYKLYEHQPIQLNPFLSSLISLWKNLTCVILLGLEIDRIEEEQETFDTPLMVRATIRGAAALRAIVATVLNGHIEATKHDIKHESLNTFMSPHGRKLCQGALYAELRSHAAALLALGSELEDVTELFADLQPGDRFDEDVRYMFEYEFEDYNELSSREEYSGSEKLEEFTEDSKNGGCKSFGRRCNCIFDDDEMLEDEDYDNDEDDQNFQKHVLHQPNPTTSITMSSTGKPHAVRSRGSFEFDYSGKDWRDIPRMSNLYYNPNYQFFEDLNLDSILSLTNKATKEKLTSAESWDLLSSVATCVKNEQDEIILGNITELHRPNADDKSNGNRKSHAIGNLKEVTPDDIYEVWCKDSTFEKIVYCNHELAWRLMDEMLMCSGFRRVLLWFITHMELNHSLIHYIFELVMGLRKSSEDSKDKENENEGEMLPDLYRDGLESKTSLPFSRQGAIQLSTIETKMLLQEFFTNAAIFLTEKSKDWISEAPNKGADGINIDNGNVSLYAVGLMKLICLMVRAFIKKGKFDFRESECVFELQTLLMNWITIIPEAKDLFFELKSMIAEVHSDNSQRNNENGRNSANSENISDVLENDNTSQSVDSEYNRKLISLLSPIIHGKEENAAVGALRNFIKKYSFDTNVSLIGRKVVHESDEILPLPESETPLSLVDYLKDNYPPDIEYHD</sequence>
<evidence type="ECO:0000313" key="2">
    <source>
        <dbReference type="EMBL" id="CDF87448.1"/>
    </source>
</evidence>
<proteinExistence type="predicted"/>
<keyword evidence="3" id="KW-1185">Reference proteome</keyword>
<evidence type="ECO:0000256" key="1">
    <source>
        <dbReference type="SAM" id="MobiDB-lite"/>
    </source>
</evidence>
<accession>A0A8J2T0S3</accession>
<evidence type="ECO:0000313" key="3">
    <source>
        <dbReference type="Proteomes" id="UP000019375"/>
    </source>
</evidence>
<name>A0A8J2T0S3_ZYGB2</name>
<protein>
    <submittedName>
        <fullName evidence="2">BN860_06612g1_1</fullName>
    </submittedName>
</protein>
<reference evidence="3" key="1">
    <citation type="journal article" date="2013" name="Genome Announc.">
        <title>Genome sequence of the food spoilage yeast Zygosaccharomyces bailii CLIB 213(T).</title>
        <authorList>
            <person name="Galeote V."/>
            <person name="Bigey F."/>
            <person name="Devillers H."/>
            <person name="Neuveglise C."/>
            <person name="Dequin S."/>
        </authorList>
    </citation>
    <scope>NUCLEOTIDE SEQUENCE [LARGE SCALE GENOMIC DNA]</scope>
    <source>
        <strain evidence="3">CLIB 213 / ATCC 58445 / CBS 680 / CCRC 21525 / NBRC 1098 / NCYC 1416 / NRRL Y-2227</strain>
    </source>
</reference>
<dbReference type="OrthoDB" id="3980110at2759"/>
<feature type="region of interest" description="Disordered" evidence="1">
    <location>
        <begin position="1"/>
        <end position="28"/>
    </location>
</feature>